<evidence type="ECO:0000313" key="7">
    <source>
        <dbReference type="EMBL" id="MDO6542531.1"/>
    </source>
</evidence>
<keyword evidence="7" id="KW-0378">Hydrolase</keyword>
<dbReference type="EMBL" id="JAUOPU010000006">
    <property type="protein sequence ID" value="MDO6542531.1"/>
    <property type="molecule type" value="Genomic_DNA"/>
</dbReference>
<evidence type="ECO:0000256" key="1">
    <source>
        <dbReference type="ARBA" id="ARBA00004141"/>
    </source>
</evidence>
<dbReference type="InterPro" id="IPR035952">
    <property type="entry name" value="Rhomboid-like_sf"/>
</dbReference>
<feature type="transmembrane region" description="Helical" evidence="5">
    <location>
        <begin position="77"/>
        <end position="93"/>
    </location>
</feature>
<accession>A0AAW7Y439</accession>
<comment type="subcellular location">
    <subcellularLocation>
        <location evidence="1">Membrane</location>
        <topology evidence="1">Multi-pass membrane protein</topology>
    </subcellularLocation>
</comment>
<protein>
    <submittedName>
        <fullName evidence="7">Rhombosortase</fullName>
        <ecNumber evidence="7">3.4.21.-</ecNumber>
    </submittedName>
</protein>
<evidence type="ECO:0000256" key="4">
    <source>
        <dbReference type="ARBA" id="ARBA00023136"/>
    </source>
</evidence>
<dbReference type="PANTHER" id="PTHR43066">
    <property type="entry name" value="RHOMBOID-RELATED PROTEIN"/>
    <property type="match status" value="1"/>
</dbReference>
<keyword evidence="3 5" id="KW-1133">Transmembrane helix</keyword>
<evidence type="ECO:0000259" key="6">
    <source>
        <dbReference type="Pfam" id="PF01694"/>
    </source>
</evidence>
<dbReference type="Proteomes" id="UP001170624">
    <property type="component" value="Unassembled WGS sequence"/>
</dbReference>
<evidence type="ECO:0000256" key="5">
    <source>
        <dbReference type="SAM" id="Phobius"/>
    </source>
</evidence>
<dbReference type="EC" id="3.4.21.-" evidence="7"/>
<name>A0AAW7Y439_9GAMM</name>
<keyword evidence="4 5" id="KW-0472">Membrane</keyword>
<sequence>MSTRHYLVFAVLLATIAQLPSIQPILVWDRSLIINGEVWRILTGNLTHTNWPHLLMNAFAFIIITFIFRKHIAVKQYTLLIISISLVIGIGIFATNMGWYAGFSGVLHGLFGWGAVRDIKTKTKGGWLILLGLIAKIGWEQIFGGSMSSEALIGARVATEAHLIGAISGMILGLLPLFSTANTLKKKDNSYI</sequence>
<gene>
    <name evidence="7" type="primary">rrtA</name>
    <name evidence="7" type="ORF">Q4568_08305</name>
</gene>
<dbReference type="NCBIfam" id="TIGR03902">
    <property type="entry name" value="rhom_GG_sort"/>
    <property type="match status" value="1"/>
</dbReference>
<dbReference type="AlphaFoldDB" id="A0AAW7Y439"/>
<dbReference type="RefSeq" id="WP_303499010.1">
    <property type="nucleotide sequence ID" value="NZ_JAUOPU010000006.1"/>
</dbReference>
<evidence type="ECO:0000256" key="2">
    <source>
        <dbReference type="ARBA" id="ARBA00022692"/>
    </source>
</evidence>
<comment type="caution">
    <text evidence="7">The sequence shown here is derived from an EMBL/GenBank/DDBJ whole genome shotgun (WGS) entry which is preliminary data.</text>
</comment>
<feature type="domain" description="Peptidase S54 rhomboid" evidence="6">
    <location>
        <begin position="36"/>
        <end position="175"/>
    </location>
</feature>
<proteinExistence type="predicted"/>
<dbReference type="Gene3D" id="1.20.1540.10">
    <property type="entry name" value="Rhomboid-like"/>
    <property type="match status" value="1"/>
</dbReference>
<evidence type="ECO:0000256" key="3">
    <source>
        <dbReference type="ARBA" id="ARBA00022989"/>
    </source>
</evidence>
<dbReference type="Pfam" id="PF01694">
    <property type="entry name" value="Rhomboid"/>
    <property type="match status" value="1"/>
</dbReference>
<reference evidence="7" key="1">
    <citation type="submission" date="2023-07" db="EMBL/GenBank/DDBJ databases">
        <title>Genome content predicts the carbon catabolic preferences of heterotrophic bacteria.</title>
        <authorList>
            <person name="Gralka M."/>
        </authorList>
    </citation>
    <scope>NUCLEOTIDE SEQUENCE</scope>
    <source>
        <strain evidence="7">G2M05</strain>
    </source>
</reference>
<dbReference type="GO" id="GO:0016020">
    <property type="term" value="C:membrane"/>
    <property type="evidence" value="ECO:0007669"/>
    <property type="project" value="UniProtKB-SubCell"/>
</dbReference>
<dbReference type="InterPro" id="IPR022764">
    <property type="entry name" value="Peptidase_S54_rhomboid_dom"/>
</dbReference>
<evidence type="ECO:0000313" key="8">
    <source>
        <dbReference type="Proteomes" id="UP001170624"/>
    </source>
</evidence>
<organism evidence="7 8">
    <name type="scientific">Photobacterium sanguinicancri</name>
    <dbReference type="NCBI Taxonomy" id="875932"/>
    <lineage>
        <taxon>Bacteria</taxon>
        <taxon>Pseudomonadati</taxon>
        <taxon>Pseudomonadota</taxon>
        <taxon>Gammaproteobacteria</taxon>
        <taxon>Vibrionales</taxon>
        <taxon>Vibrionaceae</taxon>
        <taxon>Photobacterium</taxon>
    </lineage>
</organism>
<keyword evidence="2 5" id="KW-0812">Transmembrane</keyword>
<feature type="transmembrane region" description="Helical" evidence="5">
    <location>
        <begin position="163"/>
        <end position="184"/>
    </location>
</feature>
<dbReference type="GO" id="GO:0004252">
    <property type="term" value="F:serine-type endopeptidase activity"/>
    <property type="evidence" value="ECO:0007669"/>
    <property type="project" value="InterPro"/>
</dbReference>
<feature type="transmembrane region" description="Helical" evidence="5">
    <location>
        <begin position="51"/>
        <end position="68"/>
    </location>
</feature>
<dbReference type="SUPFAM" id="SSF144091">
    <property type="entry name" value="Rhomboid-like"/>
    <property type="match status" value="1"/>
</dbReference>
<dbReference type="InterPro" id="IPR023826">
    <property type="entry name" value="Rhom-like_SP_proteobac"/>
</dbReference>